<dbReference type="AlphaFoldDB" id="A0A975BVW3"/>
<sequence>MVTPPKDELQLLKFSGLNADVQYNEEIPSLTSDAKERILNLILRHVKTQCSDRFKTITTDYNGF</sequence>
<dbReference type="KEGG" id="dmm:dnm_086880"/>
<dbReference type="EMBL" id="CP061800">
    <property type="protein sequence ID" value="QTA92603.1"/>
    <property type="molecule type" value="Genomic_DNA"/>
</dbReference>
<dbReference type="Proteomes" id="UP000663722">
    <property type="component" value="Chromosome"/>
</dbReference>
<gene>
    <name evidence="1" type="ORF">dnm_086880</name>
</gene>
<organism evidence="1 2">
    <name type="scientific">Desulfonema magnum</name>
    <dbReference type="NCBI Taxonomy" id="45655"/>
    <lineage>
        <taxon>Bacteria</taxon>
        <taxon>Pseudomonadati</taxon>
        <taxon>Thermodesulfobacteriota</taxon>
        <taxon>Desulfobacteria</taxon>
        <taxon>Desulfobacterales</taxon>
        <taxon>Desulfococcaceae</taxon>
        <taxon>Desulfonema</taxon>
    </lineage>
</organism>
<proteinExistence type="predicted"/>
<accession>A0A975BVW3</accession>
<dbReference type="RefSeq" id="WP_207679895.1">
    <property type="nucleotide sequence ID" value="NZ_CP061800.1"/>
</dbReference>
<evidence type="ECO:0000313" key="2">
    <source>
        <dbReference type="Proteomes" id="UP000663722"/>
    </source>
</evidence>
<name>A0A975BVW3_9BACT</name>
<keyword evidence="2" id="KW-1185">Reference proteome</keyword>
<protein>
    <submittedName>
        <fullName evidence="1">Uncharacterized protein</fullName>
    </submittedName>
</protein>
<reference evidence="1" key="1">
    <citation type="journal article" date="2021" name="Microb. Physiol.">
        <title>Proteogenomic Insights into the Physiology of Marine, Sulfate-Reducing, Filamentous Desulfonema limicola and Desulfonema magnum.</title>
        <authorList>
            <person name="Schnaars V."/>
            <person name="Wohlbrand L."/>
            <person name="Scheve S."/>
            <person name="Hinrichs C."/>
            <person name="Reinhardt R."/>
            <person name="Rabus R."/>
        </authorList>
    </citation>
    <scope>NUCLEOTIDE SEQUENCE</scope>
    <source>
        <strain evidence="1">4be13</strain>
    </source>
</reference>
<evidence type="ECO:0000313" key="1">
    <source>
        <dbReference type="EMBL" id="QTA92603.1"/>
    </source>
</evidence>